<protein>
    <recommendedName>
        <fullName evidence="2">non-specific serine/threonine protein kinase</fullName>
        <ecNumber evidence="2">2.7.11.1</ecNumber>
    </recommendedName>
</protein>
<dbReference type="Pfam" id="PF07714">
    <property type="entry name" value="PK_Tyr_Ser-Thr"/>
    <property type="match status" value="1"/>
</dbReference>
<dbReference type="OrthoDB" id="4062651at2759"/>
<evidence type="ECO:0000256" key="17">
    <source>
        <dbReference type="SAM" id="Phobius"/>
    </source>
</evidence>
<sequence length="742" mass="82777">MAFLAFSTKHDCLVDRSNGGSLFLVLKNSENISRELVNPIASPICPSPVNNACFCPERNVQKLQFSFSVDWLEIKWRRPMWQSLERDQMFGVICNRDTILTSSMGYVDDKHQEMKFRSIHFLSNLSGLGLTGSLGYQLSNLAAVKYFDLSKNNLHGDIPYQLPPNVVQINLGFNAFTGAIPYSISEMTDLQTIDLANNQLSGQLSNMFGKLPMLSELDLSFNRFSGNLPQSFVSLKSLKNLYLQNNQFTGSVRVLGPLHLDTLSFDEDNGYKSFLIGLQQTFSKKTIKFGIALKNIENNQFTGWIPDSFKKIGNVKSSEPMGRKASIISGLAIGGAVVAVLFIIVIFLTFVRRKSITSVHYIDESYGRGKPFGDEVGQKKDFKLIESSSAVNMDCIQRSASVGTKPPPSDRSSSFSENELNLKFNSRNSTEPINPSAMLLADLQAAKDGLSNSRLVGEGSIGCVYKAKDADRKVLAVKKIDSSSLDFVEIISQISRLHHPYISELVGFCSESGYNILVYEYERNGSLHDYLHLAEEYSKPLTWDTRVKIALGTARAIEYLHEVCSPSTMHKNIKSSNILLDIVLNPHLSDCGLASYYQDPRKNLGQGYLPPEYKKPSDFTIKSDIYCFGVVMLELLTGRKPFDSYKPRAEQSLVQWATPQLHGIDALTQMVDPALRGLYPPKSLSRFADVIALTVQPEPEFRPPISDLVQALVCCVQYSSIDKKLGGDLSTSRRSDDSDYYY</sequence>
<dbReference type="FunFam" id="3.80.10.10:FF:000062">
    <property type="entry name" value="protein STRUBBELIG-RECEPTOR FAMILY 3"/>
    <property type="match status" value="1"/>
</dbReference>
<keyword evidence="6 17" id="KW-0812">Transmembrane</keyword>
<keyword evidence="12 17" id="KW-1133">Transmembrane helix</keyword>
<evidence type="ECO:0000256" key="2">
    <source>
        <dbReference type="ARBA" id="ARBA00012513"/>
    </source>
</evidence>
<dbReference type="PANTHER" id="PTHR48005">
    <property type="entry name" value="LEUCINE RICH REPEAT KINASE 2"/>
    <property type="match status" value="1"/>
</dbReference>
<reference evidence="19 20" key="1">
    <citation type="journal article" date="2020" name="Nat. Food">
        <title>A phased Vanilla planifolia genome enables genetic improvement of flavour and production.</title>
        <authorList>
            <person name="Hasing T."/>
            <person name="Tang H."/>
            <person name="Brym M."/>
            <person name="Khazi F."/>
            <person name="Huang T."/>
            <person name="Chambers A.H."/>
        </authorList>
    </citation>
    <scope>NUCLEOTIDE SEQUENCE [LARGE SCALE GENOMIC DNA]</scope>
    <source>
        <tissue evidence="19">Leaf</tissue>
    </source>
</reference>
<name>A0A835RB98_VANPL</name>
<dbReference type="GO" id="GO:0005524">
    <property type="term" value="F:ATP binding"/>
    <property type="evidence" value="ECO:0007669"/>
    <property type="project" value="UniProtKB-KW"/>
</dbReference>
<comment type="caution">
    <text evidence="19">The sequence shown here is derived from an EMBL/GenBank/DDBJ whole genome shotgun (WGS) entry which is preliminary data.</text>
</comment>
<comment type="catalytic activity">
    <reaction evidence="16">
        <text>L-seryl-[protein] + ATP = O-phospho-L-seryl-[protein] + ADP + H(+)</text>
        <dbReference type="Rhea" id="RHEA:17989"/>
        <dbReference type="Rhea" id="RHEA-COMP:9863"/>
        <dbReference type="Rhea" id="RHEA-COMP:11604"/>
        <dbReference type="ChEBI" id="CHEBI:15378"/>
        <dbReference type="ChEBI" id="CHEBI:29999"/>
        <dbReference type="ChEBI" id="CHEBI:30616"/>
        <dbReference type="ChEBI" id="CHEBI:83421"/>
        <dbReference type="ChEBI" id="CHEBI:456216"/>
        <dbReference type="EC" id="2.7.11.1"/>
    </reaction>
</comment>
<keyword evidence="5" id="KW-0808">Transferase</keyword>
<gene>
    <name evidence="19" type="ORF">HPP92_011326</name>
</gene>
<feature type="transmembrane region" description="Helical" evidence="17">
    <location>
        <begin position="327"/>
        <end position="351"/>
    </location>
</feature>
<evidence type="ECO:0000313" key="20">
    <source>
        <dbReference type="Proteomes" id="UP000639772"/>
    </source>
</evidence>
<evidence type="ECO:0000256" key="14">
    <source>
        <dbReference type="ARBA" id="ARBA00023170"/>
    </source>
</evidence>
<dbReference type="Gene3D" id="3.80.10.10">
    <property type="entry name" value="Ribonuclease Inhibitor"/>
    <property type="match status" value="1"/>
</dbReference>
<dbReference type="SUPFAM" id="SSF56112">
    <property type="entry name" value="Protein kinase-like (PK-like)"/>
    <property type="match status" value="1"/>
</dbReference>
<evidence type="ECO:0000256" key="8">
    <source>
        <dbReference type="ARBA" id="ARBA00022737"/>
    </source>
</evidence>
<evidence type="ECO:0000256" key="11">
    <source>
        <dbReference type="ARBA" id="ARBA00022840"/>
    </source>
</evidence>
<dbReference type="InterPro" id="IPR032675">
    <property type="entry name" value="LRR_dom_sf"/>
</dbReference>
<dbReference type="InterPro" id="IPR000719">
    <property type="entry name" value="Prot_kinase_dom"/>
</dbReference>
<evidence type="ECO:0000256" key="3">
    <source>
        <dbReference type="ARBA" id="ARBA00022527"/>
    </source>
</evidence>
<evidence type="ECO:0000256" key="13">
    <source>
        <dbReference type="ARBA" id="ARBA00023136"/>
    </source>
</evidence>
<feature type="domain" description="Protein kinase" evidence="18">
    <location>
        <begin position="450"/>
        <end position="721"/>
    </location>
</feature>
<dbReference type="InterPro" id="IPR001611">
    <property type="entry name" value="Leu-rich_rpt"/>
</dbReference>
<evidence type="ECO:0000256" key="6">
    <source>
        <dbReference type="ARBA" id="ARBA00022692"/>
    </source>
</evidence>
<evidence type="ECO:0000256" key="4">
    <source>
        <dbReference type="ARBA" id="ARBA00022614"/>
    </source>
</evidence>
<evidence type="ECO:0000256" key="15">
    <source>
        <dbReference type="ARBA" id="ARBA00047899"/>
    </source>
</evidence>
<dbReference type="InterPro" id="IPR001245">
    <property type="entry name" value="Ser-Thr/Tyr_kinase_cat_dom"/>
</dbReference>
<dbReference type="GO" id="GO:0016020">
    <property type="term" value="C:membrane"/>
    <property type="evidence" value="ECO:0007669"/>
    <property type="project" value="UniProtKB-SubCell"/>
</dbReference>
<keyword evidence="8" id="KW-0677">Repeat</keyword>
<accession>A0A835RB98</accession>
<dbReference type="SUPFAM" id="SSF52058">
    <property type="entry name" value="L domain-like"/>
    <property type="match status" value="1"/>
</dbReference>
<organism evidence="19 20">
    <name type="scientific">Vanilla planifolia</name>
    <name type="common">Vanilla</name>
    <dbReference type="NCBI Taxonomy" id="51239"/>
    <lineage>
        <taxon>Eukaryota</taxon>
        <taxon>Viridiplantae</taxon>
        <taxon>Streptophyta</taxon>
        <taxon>Embryophyta</taxon>
        <taxon>Tracheophyta</taxon>
        <taxon>Spermatophyta</taxon>
        <taxon>Magnoliopsida</taxon>
        <taxon>Liliopsida</taxon>
        <taxon>Asparagales</taxon>
        <taxon>Orchidaceae</taxon>
        <taxon>Vanilloideae</taxon>
        <taxon>Vanilleae</taxon>
        <taxon>Vanilla</taxon>
    </lineage>
</organism>
<dbReference type="GO" id="GO:0004674">
    <property type="term" value="F:protein serine/threonine kinase activity"/>
    <property type="evidence" value="ECO:0007669"/>
    <property type="project" value="UniProtKB-KW"/>
</dbReference>
<evidence type="ECO:0000256" key="12">
    <source>
        <dbReference type="ARBA" id="ARBA00022989"/>
    </source>
</evidence>
<dbReference type="EMBL" id="JADCNM010000005">
    <property type="protein sequence ID" value="KAG0483242.1"/>
    <property type="molecule type" value="Genomic_DNA"/>
</dbReference>
<evidence type="ECO:0000313" key="19">
    <source>
        <dbReference type="EMBL" id="KAG0483242.1"/>
    </source>
</evidence>
<dbReference type="Proteomes" id="UP000639772">
    <property type="component" value="Unassembled WGS sequence"/>
</dbReference>
<dbReference type="EC" id="2.7.11.1" evidence="2"/>
<keyword evidence="10" id="KW-0418">Kinase</keyword>
<keyword evidence="11" id="KW-0067">ATP-binding</keyword>
<evidence type="ECO:0000256" key="9">
    <source>
        <dbReference type="ARBA" id="ARBA00022741"/>
    </source>
</evidence>
<dbReference type="FunFam" id="1.10.510.10:FF:000095">
    <property type="entry name" value="protein STRUBBELIG-RECEPTOR FAMILY 8"/>
    <property type="match status" value="1"/>
</dbReference>
<dbReference type="Gene3D" id="3.30.200.20">
    <property type="entry name" value="Phosphorylase Kinase, domain 1"/>
    <property type="match status" value="1"/>
</dbReference>
<dbReference type="PROSITE" id="PS50011">
    <property type="entry name" value="PROTEIN_KINASE_DOM"/>
    <property type="match status" value="1"/>
</dbReference>
<keyword evidence="14" id="KW-0675">Receptor</keyword>
<keyword evidence="4" id="KW-0433">Leucine-rich repeat</keyword>
<evidence type="ECO:0000256" key="5">
    <source>
        <dbReference type="ARBA" id="ARBA00022679"/>
    </source>
</evidence>
<evidence type="ECO:0000256" key="1">
    <source>
        <dbReference type="ARBA" id="ARBA00004370"/>
    </source>
</evidence>
<evidence type="ECO:0000256" key="16">
    <source>
        <dbReference type="ARBA" id="ARBA00048679"/>
    </source>
</evidence>
<dbReference type="PANTHER" id="PTHR48005:SF32">
    <property type="entry name" value="PROTEIN STRUBBELIG-RECEPTOR FAMILY 5-LIKE"/>
    <property type="match status" value="1"/>
</dbReference>
<keyword evidence="7" id="KW-0732">Signal</keyword>
<comment type="subcellular location">
    <subcellularLocation>
        <location evidence="1">Membrane</location>
    </subcellularLocation>
</comment>
<keyword evidence="3" id="KW-0723">Serine/threonine-protein kinase</keyword>
<proteinExistence type="predicted"/>
<dbReference type="AlphaFoldDB" id="A0A835RB98"/>
<dbReference type="InterPro" id="IPR011009">
    <property type="entry name" value="Kinase-like_dom_sf"/>
</dbReference>
<evidence type="ECO:0000256" key="7">
    <source>
        <dbReference type="ARBA" id="ARBA00022729"/>
    </source>
</evidence>
<comment type="catalytic activity">
    <reaction evidence="15">
        <text>L-threonyl-[protein] + ATP = O-phospho-L-threonyl-[protein] + ADP + H(+)</text>
        <dbReference type="Rhea" id="RHEA:46608"/>
        <dbReference type="Rhea" id="RHEA-COMP:11060"/>
        <dbReference type="Rhea" id="RHEA-COMP:11605"/>
        <dbReference type="ChEBI" id="CHEBI:15378"/>
        <dbReference type="ChEBI" id="CHEBI:30013"/>
        <dbReference type="ChEBI" id="CHEBI:30616"/>
        <dbReference type="ChEBI" id="CHEBI:61977"/>
        <dbReference type="ChEBI" id="CHEBI:456216"/>
        <dbReference type="EC" id="2.7.11.1"/>
    </reaction>
</comment>
<keyword evidence="13 17" id="KW-0472">Membrane</keyword>
<dbReference type="InterPro" id="IPR051420">
    <property type="entry name" value="Ser_Thr_Kinases_DiverseReg"/>
</dbReference>
<evidence type="ECO:0000259" key="18">
    <source>
        <dbReference type="PROSITE" id="PS50011"/>
    </source>
</evidence>
<dbReference type="Gene3D" id="1.10.510.10">
    <property type="entry name" value="Transferase(Phosphotransferase) domain 1"/>
    <property type="match status" value="1"/>
</dbReference>
<keyword evidence="9" id="KW-0547">Nucleotide-binding</keyword>
<dbReference type="Pfam" id="PF13855">
    <property type="entry name" value="LRR_8"/>
    <property type="match status" value="1"/>
</dbReference>
<evidence type="ECO:0000256" key="10">
    <source>
        <dbReference type="ARBA" id="ARBA00022777"/>
    </source>
</evidence>